<comment type="caution">
    <text evidence="8">The sequence shown here is derived from an EMBL/GenBank/DDBJ whole genome shotgun (WGS) entry which is preliminary data.</text>
</comment>
<dbReference type="InterPro" id="IPR036097">
    <property type="entry name" value="HisK_dim/P_sf"/>
</dbReference>
<dbReference type="CDD" id="cd00082">
    <property type="entry name" value="HisKA"/>
    <property type="match status" value="1"/>
</dbReference>
<feature type="non-terminal residue" evidence="8">
    <location>
        <position position="264"/>
    </location>
</feature>
<evidence type="ECO:0000256" key="5">
    <source>
        <dbReference type="SAM" id="Coils"/>
    </source>
</evidence>
<dbReference type="GO" id="GO:0000155">
    <property type="term" value="F:phosphorelay sensor kinase activity"/>
    <property type="evidence" value="ECO:0007669"/>
    <property type="project" value="InterPro"/>
</dbReference>
<dbReference type="Pfam" id="PF00512">
    <property type="entry name" value="HisKA"/>
    <property type="match status" value="1"/>
</dbReference>
<feature type="domain" description="Histidine kinase" evidence="6">
    <location>
        <begin position="155"/>
        <end position="264"/>
    </location>
</feature>
<sequence length="264" mass="29636">LFCEGCISGPFAGDQGNTVALKQKVADFARQGIARYRDSSLADYEDVDLSRGFADCHVETAQPTEDEIRAILAQTDKVKPEDELNCGACGYPTCREKAVAVYNGLAESEMCLPYLIDKLERTISDLNDSRRDLLQAEEQLMHSEKLASMGQLAAGVAHEINNPLGTVLIYAHMMLKALPRDDVRREDLEMITREADRCRNIVRGLLDFSRQSKLNDELTDVNEVLRGTLDLMEKQGDFERIEVQIDLGEEVPKTLLDPEQMRQV</sequence>
<accession>X0VLU8</accession>
<keyword evidence="1" id="KW-0004">4Fe-4S</keyword>
<dbReference type="GO" id="GO:0046872">
    <property type="term" value="F:metal ion binding"/>
    <property type="evidence" value="ECO:0007669"/>
    <property type="project" value="UniProtKB-KW"/>
</dbReference>
<evidence type="ECO:0000313" key="8">
    <source>
        <dbReference type="EMBL" id="GAG01486.1"/>
    </source>
</evidence>
<keyword evidence="4" id="KW-0411">Iron-sulfur</keyword>
<feature type="coiled-coil region" evidence="5">
    <location>
        <begin position="116"/>
        <end position="146"/>
    </location>
</feature>
<dbReference type="PROSITE" id="PS51656">
    <property type="entry name" value="4FE4S"/>
    <property type="match status" value="1"/>
</dbReference>
<keyword evidence="3" id="KW-0408">Iron</keyword>
<evidence type="ECO:0000256" key="3">
    <source>
        <dbReference type="ARBA" id="ARBA00023004"/>
    </source>
</evidence>
<dbReference type="SMART" id="SM00388">
    <property type="entry name" value="HisKA"/>
    <property type="match status" value="1"/>
</dbReference>
<feature type="domain" description="4Fe-4S" evidence="7">
    <location>
        <begin position="67"/>
        <end position="128"/>
    </location>
</feature>
<evidence type="ECO:0000256" key="1">
    <source>
        <dbReference type="ARBA" id="ARBA00022485"/>
    </source>
</evidence>
<dbReference type="Pfam" id="PF04060">
    <property type="entry name" value="FeS"/>
    <property type="match status" value="1"/>
</dbReference>
<keyword evidence="5" id="KW-0175">Coiled coil</keyword>
<dbReference type="Gene3D" id="1.10.287.130">
    <property type="match status" value="1"/>
</dbReference>
<feature type="non-terminal residue" evidence="8">
    <location>
        <position position="1"/>
    </location>
</feature>
<keyword evidence="2" id="KW-0479">Metal-binding</keyword>
<dbReference type="PANTHER" id="PTHR43065">
    <property type="entry name" value="SENSOR HISTIDINE KINASE"/>
    <property type="match status" value="1"/>
</dbReference>
<evidence type="ECO:0000256" key="4">
    <source>
        <dbReference type="ARBA" id="ARBA00023014"/>
    </source>
</evidence>
<organism evidence="8">
    <name type="scientific">marine sediment metagenome</name>
    <dbReference type="NCBI Taxonomy" id="412755"/>
    <lineage>
        <taxon>unclassified sequences</taxon>
        <taxon>metagenomes</taxon>
        <taxon>ecological metagenomes</taxon>
    </lineage>
</organism>
<dbReference type="SUPFAM" id="SSF47384">
    <property type="entry name" value="Homodimeric domain of signal transducing histidine kinase"/>
    <property type="match status" value="1"/>
</dbReference>
<gene>
    <name evidence="8" type="ORF">S01H1_45613</name>
</gene>
<reference evidence="8" key="1">
    <citation type="journal article" date="2014" name="Front. Microbiol.">
        <title>High frequency of phylogenetically diverse reductive dehalogenase-homologous genes in deep subseafloor sedimentary metagenomes.</title>
        <authorList>
            <person name="Kawai M."/>
            <person name="Futagami T."/>
            <person name="Toyoda A."/>
            <person name="Takaki Y."/>
            <person name="Nishi S."/>
            <person name="Hori S."/>
            <person name="Arai W."/>
            <person name="Tsubouchi T."/>
            <person name="Morono Y."/>
            <person name="Uchiyama I."/>
            <person name="Ito T."/>
            <person name="Fujiyama A."/>
            <person name="Inagaki F."/>
            <person name="Takami H."/>
        </authorList>
    </citation>
    <scope>NUCLEOTIDE SEQUENCE</scope>
    <source>
        <strain evidence="8">Expedition CK06-06</strain>
    </source>
</reference>
<evidence type="ECO:0000259" key="6">
    <source>
        <dbReference type="PROSITE" id="PS50109"/>
    </source>
</evidence>
<dbReference type="InterPro" id="IPR007202">
    <property type="entry name" value="4Fe-4S_dom"/>
</dbReference>
<dbReference type="AlphaFoldDB" id="X0VLU8"/>
<dbReference type="InterPro" id="IPR003661">
    <property type="entry name" value="HisK_dim/P_dom"/>
</dbReference>
<name>X0VLU8_9ZZZZ</name>
<dbReference type="PROSITE" id="PS50109">
    <property type="entry name" value="HIS_KIN"/>
    <property type="match status" value="1"/>
</dbReference>
<protein>
    <recommendedName>
        <fullName evidence="9">4Fe-4S domain-containing protein</fullName>
    </recommendedName>
</protein>
<dbReference type="GO" id="GO:0051539">
    <property type="term" value="F:4 iron, 4 sulfur cluster binding"/>
    <property type="evidence" value="ECO:0007669"/>
    <property type="project" value="UniProtKB-KW"/>
</dbReference>
<evidence type="ECO:0000256" key="2">
    <source>
        <dbReference type="ARBA" id="ARBA00022723"/>
    </source>
</evidence>
<dbReference type="Gene3D" id="1.10.15.40">
    <property type="entry name" value="Electron transport complex subunit B, putative Fe-S cluster"/>
    <property type="match status" value="1"/>
</dbReference>
<dbReference type="EMBL" id="BARS01029163">
    <property type="protein sequence ID" value="GAG01486.1"/>
    <property type="molecule type" value="Genomic_DNA"/>
</dbReference>
<dbReference type="PANTHER" id="PTHR43065:SF42">
    <property type="entry name" value="TWO-COMPONENT SENSOR PPRA"/>
    <property type="match status" value="1"/>
</dbReference>
<evidence type="ECO:0008006" key="9">
    <source>
        <dbReference type="Google" id="ProtNLM"/>
    </source>
</evidence>
<dbReference type="InterPro" id="IPR005467">
    <property type="entry name" value="His_kinase_dom"/>
</dbReference>
<evidence type="ECO:0000259" key="7">
    <source>
        <dbReference type="PROSITE" id="PS51656"/>
    </source>
</evidence>
<proteinExistence type="predicted"/>